<dbReference type="CDD" id="cd08241">
    <property type="entry name" value="QOR1"/>
    <property type="match status" value="1"/>
</dbReference>
<dbReference type="EMBL" id="WSFO01000007">
    <property type="protein sequence ID" value="KAE9629279.1"/>
    <property type="molecule type" value="Genomic_DNA"/>
</dbReference>
<dbReference type="Gene3D" id="3.40.50.720">
    <property type="entry name" value="NAD(P)-binding Rossmann-like Domain"/>
    <property type="match status" value="1"/>
</dbReference>
<dbReference type="Pfam" id="PF00107">
    <property type="entry name" value="ADH_zinc_N"/>
    <property type="match status" value="1"/>
</dbReference>
<dbReference type="Proteomes" id="UP000441586">
    <property type="component" value="Unassembled WGS sequence"/>
</dbReference>
<dbReference type="InterPro" id="IPR011032">
    <property type="entry name" value="GroES-like_sf"/>
</dbReference>
<gene>
    <name evidence="2" type="ORF">GP644_12730</name>
</gene>
<organism evidence="2 3">
    <name type="scientific">Parasedimentitalea maritima</name>
    <dbReference type="NCBI Taxonomy" id="2578117"/>
    <lineage>
        <taxon>Bacteria</taxon>
        <taxon>Pseudomonadati</taxon>
        <taxon>Pseudomonadota</taxon>
        <taxon>Alphaproteobacteria</taxon>
        <taxon>Rhodobacterales</taxon>
        <taxon>Paracoccaceae</taxon>
        <taxon>Parasedimentitalea</taxon>
    </lineage>
</organism>
<evidence type="ECO:0000259" key="1">
    <source>
        <dbReference type="SMART" id="SM00829"/>
    </source>
</evidence>
<dbReference type="SMART" id="SM00829">
    <property type="entry name" value="PKS_ER"/>
    <property type="match status" value="1"/>
</dbReference>
<dbReference type="InterPro" id="IPR051397">
    <property type="entry name" value="Zn-ADH-like_protein"/>
</dbReference>
<dbReference type="SUPFAM" id="SSF51735">
    <property type="entry name" value="NAD(P)-binding Rossmann-fold domains"/>
    <property type="match status" value="1"/>
</dbReference>
<name>A0A6A4RHH5_9RHOB</name>
<evidence type="ECO:0000313" key="3">
    <source>
        <dbReference type="Proteomes" id="UP000441586"/>
    </source>
</evidence>
<dbReference type="GO" id="GO:0016491">
    <property type="term" value="F:oxidoreductase activity"/>
    <property type="evidence" value="ECO:0007669"/>
    <property type="project" value="InterPro"/>
</dbReference>
<dbReference type="InterPro" id="IPR036291">
    <property type="entry name" value="NAD(P)-bd_dom_sf"/>
</dbReference>
<accession>A0A6A4RHH5</accession>
<dbReference type="InterPro" id="IPR013149">
    <property type="entry name" value="ADH-like_C"/>
</dbReference>
<proteinExistence type="predicted"/>
<protein>
    <submittedName>
        <fullName evidence="2">Zinc-binding dehydrogenase</fullName>
    </submittedName>
</protein>
<dbReference type="RefSeq" id="WP_158979892.1">
    <property type="nucleotide sequence ID" value="NZ_WSFO01000007.1"/>
</dbReference>
<dbReference type="SUPFAM" id="SSF50129">
    <property type="entry name" value="GroES-like"/>
    <property type="match status" value="1"/>
</dbReference>
<feature type="domain" description="Enoyl reductase (ER)" evidence="1">
    <location>
        <begin position="18"/>
        <end position="326"/>
    </location>
</feature>
<reference evidence="2 3" key="1">
    <citation type="submission" date="2019-12" db="EMBL/GenBank/DDBJ databases">
        <authorList>
            <person name="Zhang Y.-J."/>
        </authorList>
    </citation>
    <scope>NUCLEOTIDE SEQUENCE [LARGE SCALE GENOMIC DNA]</scope>
    <source>
        <strain evidence="2 3">H18S-6</strain>
    </source>
</reference>
<dbReference type="InterPro" id="IPR020843">
    <property type="entry name" value="ER"/>
</dbReference>
<dbReference type="Pfam" id="PF08240">
    <property type="entry name" value="ADH_N"/>
    <property type="match status" value="1"/>
</dbReference>
<dbReference type="InterPro" id="IPR013154">
    <property type="entry name" value="ADH-like_N"/>
</dbReference>
<dbReference type="PANTHER" id="PTHR43677">
    <property type="entry name" value="SHORT-CHAIN DEHYDROGENASE/REDUCTASE"/>
    <property type="match status" value="1"/>
</dbReference>
<dbReference type="AlphaFoldDB" id="A0A6A4RHH5"/>
<comment type="caution">
    <text evidence="2">The sequence shown here is derived from an EMBL/GenBank/DDBJ whole genome shotgun (WGS) entry which is preliminary data.</text>
</comment>
<evidence type="ECO:0000313" key="2">
    <source>
        <dbReference type="EMBL" id="KAE9629279.1"/>
    </source>
</evidence>
<dbReference type="Gene3D" id="3.90.180.10">
    <property type="entry name" value="Medium-chain alcohol dehydrogenases, catalytic domain"/>
    <property type="match status" value="1"/>
</dbReference>
<sequence>MSGVSKDMNCWISGDVPGAESLELCTRSVPEAKSCTVVIQVKAAALNFSDLLMIDGTYQVRPPRPFVPGQEVAGVVVATGENCRWKVGDRIASKVFWGGFAENVEVREDMAIPVPDNMGFAQAVALPVAYMTAMVALHHCVSVGPQDRVLVHAAAGGVGLAAVEIAHAAGAQVIGTAGSAEKRALARHHGADQTVDYGEPNWKDQVKELTGGKGATIIVDPVGGDVALQSLRCIARYGTLLIVGFASGEIAKLPSNYLLLKSARAQGVLWSHDQDAEVVTHLTDRLGKLLNAGQINPVVSDNYTLSDLPKALKDLGNRGTVGKVVLTVGGGE</sequence>
<dbReference type="PANTHER" id="PTHR43677:SF4">
    <property type="entry name" value="QUINONE OXIDOREDUCTASE-LIKE PROTEIN 2"/>
    <property type="match status" value="1"/>
</dbReference>